<evidence type="ECO:0000256" key="1">
    <source>
        <dbReference type="ARBA" id="ARBA00004123"/>
    </source>
</evidence>
<evidence type="ECO:0000256" key="2">
    <source>
        <dbReference type="ARBA" id="ARBA00023125"/>
    </source>
</evidence>
<feature type="domain" description="HMG box" evidence="6">
    <location>
        <begin position="145"/>
        <end position="214"/>
    </location>
</feature>
<protein>
    <submittedName>
        <fullName evidence="7">High mobility group box domain-containing protein</fullName>
    </submittedName>
</protein>
<evidence type="ECO:0000313" key="8">
    <source>
        <dbReference type="Proteomes" id="UP000283530"/>
    </source>
</evidence>
<dbReference type="Gene3D" id="1.10.30.10">
    <property type="entry name" value="High mobility group box domain"/>
    <property type="match status" value="1"/>
</dbReference>
<feature type="compositionally biased region" description="Acidic residues" evidence="5">
    <location>
        <begin position="236"/>
        <end position="250"/>
    </location>
</feature>
<gene>
    <name evidence="7" type="ORF">CKAN_01338800</name>
</gene>
<dbReference type="InterPro" id="IPR009071">
    <property type="entry name" value="HMG_box_dom"/>
</dbReference>
<feature type="DNA-binding region" description="HMG box" evidence="4">
    <location>
        <begin position="145"/>
        <end position="214"/>
    </location>
</feature>
<dbReference type="InterPro" id="IPR031061">
    <property type="entry name" value="HMGB_plant"/>
</dbReference>
<feature type="compositionally biased region" description="Basic and acidic residues" evidence="5">
    <location>
        <begin position="135"/>
        <end position="144"/>
    </location>
</feature>
<dbReference type="OrthoDB" id="1919336at2759"/>
<dbReference type="GO" id="GO:0005634">
    <property type="term" value="C:nucleus"/>
    <property type="evidence" value="ECO:0007669"/>
    <property type="project" value="UniProtKB-SubCell"/>
</dbReference>
<feature type="compositionally biased region" description="Basic and acidic residues" evidence="5">
    <location>
        <begin position="180"/>
        <end position="208"/>
    </location>
</feature>
<dbReference type="Pfam" id="PF00505">
    <property type="entry name" value="HMG_box"/>
    <property type="match status" value="1"/>
</dbReference>
<sequence>MAVCKNGNFHYDQFSKVGHSHGRSRSYRTRTIQIISSKTITTNARSARANELRQHGSLTCQKISKSRPNPRYLPVFRPLPFSYSSFLSPSRLENPNSVPAMKGGKSKDAASNKADSRLSVKRSASEATSRKPAKKEKPAKDPNKPKRPASAFFVFMEEFRKQFKEKNPNNKSVAAVSKAGGDKWKSMSDAEKAPFVAKAEKRKTEYNKDMAAYNNKQSKKGGNEEEGSDKSKSEINDDEDEESGEDEGDD</sequence>
<dbReference type="Proteomes" id="UP000283530">
    <property type="component" value="Unassembled WGS sequence"/>
</dbReference>
<keyword evidence="8" id="KW-1185">Reference proteome</keyword>
<feature type="region of interest" description="Disordered" evidence="5">
    <location>
        <begin position="92"/>
        <end position="147"/>
    </location>
</feature>
<dbReference type="CDD" id="cd22005">
    <property type="entry name" value="HMG-box_AtHMGB1-like"/>
    <property type="match status" value="1"/>
</dbReference>
<evidence type="ECO:0000313" key="7">
    <source>
        <dbReference type="EMBL" id="RWR84570.1"/>
    </source>
</evidence>
<dbReference type="InterPro" id="IPR036910">
    <property type="entry name" value="HMG_box_dom_sf"/>
</dbReference>
<dbReference type="PROSITE" id="PS50118">
    <property type="entry name" value="HMG_BOX_2"/>
    <property type="match status" value="1"/>
</dbReference>
<evidence type="ECO:0000259" key="6">
    <source>
        <dbReference type="PROSITE" id="PS50118"/>
    </source>
</evidence>
<dbReference type="AlphaFoldDB" id="A0A3S3NBX4"/>
<comment type="subcellular location">
    <subcellularLocation>
        <location evidence="1">Nucleus</location>
    </subcellularLocation>
</comment>
<reference evidence="7 8" key="1">
    <citation type="journal article" date="2019" name="Nat. Plants">
        <title>Stout camphor tree genome fills gaps in understanding of flowering plant genome evolution.</title>
        <authorList>
            <person name="Chaw S.M."/>
            <person name="Liu Y.C."/>
            <person name="Wu Y.W."/>
            <person name="Wang H.Y."/>
            <person name="Lin C.I."/>
            <person name="Wu C.S."/>
            <person name="Ke H.M."/>
            <person name="Chang L.Y."/>
            <person name="Hsu C.Y."/>
            <person name="Yang H.T."/>
            <person name="Sudianto E."/>
            <person name="Hsu M.H."/>
            <person name="Wu K.P."/>
            <person name="Wang L.N."/>
            <person name="Leebens-Mack J.H."/>
            <person name="Tsai I.J."/>
        </authorList>
    </citation>
    <scope>NUCLEOTIDE SEQUENCE [LARGE SCALE GENOMIC DNA]</scope>
    <source>
        <strain evidence="8">cv. Chaw 1501</strain>
        <tissue evidence="7">Young leaves</tissue>
    </source>
</reference>
<dbReference type="STRING" id="337451.A0A3S3NBX4"/>
<accession>A0A3S3NBX4</accession>
<organism evidence="7 8">
    <name type="scientific">Cinnamomum micranthum f. kanehirae</name>
    <dbReference type="NCBI Taxonomy" id="337451"/>
    <lineage>
        <taxon>Eukaryota</taxon>
        <taxon>Viridiplantae</taxon>
        <taxon>Streptophyta</taxon>
        <taxon>Embryophyta</taxon>
        <taxon>Tracheophyta</taxon>
        <taxon>Spermatophyta</taxon>
        <taxon>Magnoliopsida</taxon>
        <taxon>Magnoliidae</taxon>
        <taxon>Laurales</taxon>
        <taxon>Lauraceae</taxon>
        <taxon>Cinnamomum</taxon>
    </lineage>
</organism>
<dbReference type="PANTHER" id="PTHR46261:SF35">
    <property type="entry name" value="HIGH MOBILITY GROUP B PROTEIN 4-RELATED"/>
    <property type="match status" value="1"/>
</dbReference>
<name>A0A3S3NBX4_9MAGN</name>
<dbReference type="SUPFAM" id="SSF47095">
    <property type="entry name" value="HMG-box"/>
    <property type="match status" value="1"/>
</dbReference>
<dbReference type="PANTHER" id="PTHR46261">
    <property type="entry name" value="HIGH MOBILITY GROUP B PROTEIN 4-RELATED"/>
    <property type="match status" value="1"/>
</dbReference>
<comment type="caution">
    <text evidence="7">The sequence shown here is derived from an EMBL/GenBank/DDBJ whole genome shotgun (WGS) entry which is preliminary data.</text>
</comment>
<dbReference type="GO" id="GO:0003677">
    <property type="term" value="F:DNA binding"/>
    <property type="evidence" value="ECO:0007669"/>
    <property type="project" value="UniProtKB-UniRule"/>
</dbReference>
<evidence type="ECO:0000256" key="5">
    <source>
        <dbReference type="SAM" id="MobiDB-lite"/>
    </source>
</evidence>
<feature type="compositionally biased region" description="Basic and acidic residues" evidence="5">
    <location>
        <begin position="105"/>
        <end position="118"/>
    </location>
</feature>
<proteinExistence type="predicted"/>
<dbReference type="SMART" id="SM00398">
    <property type="entry name" value="HMG"/>
    <property type="match status" value="1"/>
</dbReference>
<keyword evidence="3 4" id="KW-0539">Nucleus</keyword>
<keyword evidence="2 4" id="KW-0238">DNA-binding</keyword>
<evidence type="ECO:0000256" key="3">
    <source>
        <dbReference type="ARBA" id="ARBA00023242"/>
    </source>
</evidence>
<dbReference type="EMBL" id="QPKB01000005">
    <property type="protein sequence ID" value="RWR84570.1"/>
    <property type="molecule type" value="Genomic_DNA"/>
</dbReference>
<evidence type="ECO:0000256" key="4">
    <source>
        <dbReference type="PROSITE-ProRule" id="PRU00267"/>
    </source>
</evidence>
<feature type="region of interest" description="Disordered" evidence="5">
    <location>
        <begin position="164"/>
        <end position="250"/>
    </location>
</feature>